<evidence type="ECO:0000256" key="1">
    <source>
        <dbReference type="SAM" id="MobiDB-lite"/>
    </source>
</evidence>
<comment type="caution">
    <text evidence="2">The sequence shown here is derived from an EMBL/GenBank/DDBJ whole genome shotgun (WGS) entry which is preliminary data.</text>
</comment>
<feature type="region of interest" description="Disordered" evidence="1">
    <location>
        <begin position="24"/>
        <end position="45"/>
    </location>
</feature>
<proteinExistence type="predicted"/>
<dbReference type="Proteomes" id="UP000029050">
    <property type="component" value="Unassembled WGS sequence"/>
</dbReference>
<dbReference type="eggNOG" id="ENOG5032KNB">
    <property type="taxonomic scope" value="Bacteria"/>
</dbReference>
<gene>
    <name evidence="2" type="ORF">BPSY_0191</name>
</gene>
<sequence>MTDCTIVCQQDWIWDAFTVPSDAGMTPGNGAPAEPSGAMRNPRKPRRSLGLWPIDDLRNGDALWAPPAFLIAQNARMRSRGLDPMLMLAPPQRWPGILGMSLMGRTAITARASTILQWVSYREAGIPERDPHRDSVNAGARPWSQLANGRVDTFPAAQRSLEDLQSALVQAPADSLILVSEHVADITEEWMVAVHDGHAIASSGYCVHDPSDSRSVLSVFDGARFANEHRMPAEELAVRAASRMTVRSTVLNIAFRMDSSALVLEALPMWCTPPYAYSRSQTDQLLMSISGCSLRVPASTARSADGLVTPDNQQVEESHLYRPDPWMEERFGARFIHESHHGGNSPE</sequence>
<keyword evidence="3" id="KW-1185">Reference proteome</keyword>
<dbReference type="STRING" id="218140.BPSY_0191"/>
<evidence type="ECO:0000313" key="3">
    <source>
        <dbReference type="Proteomes" id="UP000029050"/>
    </source>
</evidence>
<organism evidence="2 3">
    <name type="scientific">Bifidobacterium psychraerophilum</name>
    <dbReference type="NCBI Taxonomy" id="218140"/>
    <lineage>
        <taxon>Bacteria</taxon>
        <taxon>Bacillati</taxon>
        <taxon>Actinomycetota</taxon>
        <taxon>Actinomycetes</taxon>
        <taxon>Bifidobacteriales</taxon>
        <taxon>Bifidobacteriaceae</taxon>
        <taxon>Bifidobacterium</taxon>
    </lineage>
</organism>
<name>A0A087CM13_9BIFI</name>
<accession>A0A087CM13</accession>
<evidence type="ECO:0000313" key="2">
    <source>
        <dbReference type="EMBL" id="KFI84313.1"/>
    </source>
</evidence>
<protein>
    <submittedName>
        <fullName evidence="2">Uncharacterized protein</fullName>
    </submittedName>
</protein>
<dbReference type="AlphaFoldDB" id="A0A087CM13"/>
<dbReference type="EMBL" id="JGZI01000002">
    <property type="protein sequence ID" value="KFI84313.1"/>
    <property type="molecule type" value="Genomic_DNA"/>
</dbReference>
<reference evidence="2 3" key="1">
    <citation type="submission" date="2014-03" db="EMBL/GenBank/DDBJ databases">
        <title>Genomics of Bifidobacteria.</title>
        <authorList>
            <person name="Ventura M."/>
            <person name="Milani C."/>
            <person name="Lugli G.A."/>
        </authorList>
    </citation>
    <scope>NUCLEOTIDE SEQUENCE [LARGE SCALE GENOMIC DNA]</scope>
    <source>
        <strain evidence="2 3">LMG 21775</strain>
    </source>
</reference>